<evidence type="ECO:0000313" key="1">
    <source>
        <dbReference type="EMBL" id="PRX39026.1"/>
    </source>
</evidence>
<proteinExistence type="predicted"/>
<reference evidence="1 2" key="1">
    <citation type="submission" date="2018-03" db="EMBL/GenBank/DDBJ databases">
        <title>Genomic Encyclopedia of Archaeal and Bacterial Type Strains, Phase II (KMG-II): from individual species to whole genera.</title>
        <authorList>
            <person name="Goeker M."/>
        </authorList>
    </citation>
    <scope>NUCLEOTIDE SEQUENCE [LARGE SCALE GENOMIC DNA]</scope>
    <source>
        <strain evidence="1 2">DSM 44946</strain>
    </source>
</reference>
<keyword evidence="2" id="KW-1185">Reference proteome</keyword>
<dbReference type="EMBL" id="PVNE01000031">
    <property type="protein sequence ID" value="PRX39026.1"/>
    <property type="molecule type" value="Genomic_DNA"/>
</dbReference>
<name>A0A2T0LAW7_9BACL</name>
<evidence type="ECO:0000313" key="2">
    <source>
        <dbReference type="Proteomes" id="UP000237797"/>
    </source>
</evidence>
<dbReference type="Proteomes" id="UP000237797">
    <property type="component" value="Unassembled WGS sequence"/>
</dbReference>
<organism evidence="1 2">
    <name type="scientific">Planifilum fimeticola</name>
    <dbReference type="NCBI Taxonomy" id="201975"/>
    <lineage>
        <taxon>Bacteria</taxon>
        <taxon>Bacillati</taxon>
        <taxon>Bacillota</taxon>
        <taxon>Bacilli</taxon>
        <taxon>Bacillales</taxon>
        <taxon>Thermoactinomycetaceae</taxon>
        <taxon>Planifilum</taxon>
    </lineage>
</organism>
<accession>A0A2T0LAW7</accession>
<dbReference type="AlphaFoldDB" id="A0A2T0LAW7"/>
<sequence length="41" mass="4814">MPEGVLEVFAVVTHLYRRRTHDPARHPVEVFPYGRFETVGF</sequence>
<comment type="caution">
    <text evidence="1">The sequence shown here is derived from an EMBL/GenBank/DDBJ whole genome shotgun (WGS) entry which is preliminary data.</text>
</comment>
<gene>
    <name evidence="1" type="ORF">CLV97_13126</name>
</gene>
<protein>
    <submittedName>
        <fullName evidence="1">Uncharacterized protein</fullName>
    </submittedName>
</protein>